<dbReference type="PANTHER" id="PTHR15503">
    <property type="entry name" value="LDOC1 RELATED"/>
    <property type="match status" value="1"/>
</dbReference>
<evidence type="ECO:0008006" key="3">
    <source>
        <dbReference type="Google" id="ProtNLM"/>
    </source>
</evidence>
<protein>
    <recommendedName>
        <fullName evidence="3">DNA/RNA polymerases superfamily protein</fullName>
    </recommendedName>
</protein>
<reference evidence="1" key="1">
    <citation type="submission" date="2023-08" db="EMBL/GenBank/DDBJ databases">
        <title>A de novo genome assembly of Solanum verrucosum Schlechtendal, a Mexican diploid species geographically isolated from the other diploid A-genome species in potato relatives.</title>
        <authorList>
            <person name="Hosaka K."/>
        </authorList>
    </citation>
    <scope>NUCLEOTIDE SEQUENCE</scope>
    <source>
        <tissue evidence="1">Young leaves</tissue>
    </source>
</reference>
<dbReference type="InterPro" id="IPR032567">
    <property type="entry name" value="RTL1-rel"/>
</dbReference>
<sequence>MTWLSPYYDVLNCYTKSISLHISGREKLEWEGVYKPKKAKIISSIRTMKLVGQGCLAYLAHIRDVEVESPSTESIHVVSKFREVFPNDLPSMPLYIDVDFCIDLEPGTPPISILPYHMAPIKLREVKAQIQELLDKEFIRHSASLCGAPVLFVKRKDGSMKITVN</sequence>
<organism evidence="1 2">
    <name type="scientific">Solanum verrucosum</name>
    <dbReference type="NCBI Taxonomy" id="315347"/>
    <lineage>
        <taxon>Eukaryota</taxon>
        <taxon>Viridiplantae</taxon>
        <taxon>Streptophyta</taxon>
        <taxon>Embryophyta</taxon>
        <taxon>Tracheophyta</taxon>
        <taxon>Spermatophyta</taxon>
        <taxon>Magnoliopsida</taxon>
        <taxon>eudicotyledons</taxon>
        <taxon>Gunneridae</taxon>
        <taxon>Pentapetalae</taxon>
        <taxon>asterids</taxon>
        <taxon>lamiids</taxon>
        <taxon>Solanales</taxon>
        <taxon>Solanaceae</taxon>
        <taxon>Solanoideae</taxon>
        <taxon>Solaneae</taxon>
        <taxon>Solanum</taxon>
    </lineage>
</organism>
<dbReference type="SUPFAM" id="SSF56672">
    <property type="entry name" value="DNA/RNA polymerases"/>
    <property type="match status" value="1"/>
</dbReference>
<keyword evidence="2" id="KW-1185">Reference proteome</keyword>
<accession>A0AAF0Q8A7</accession>
<evidence type="ECO:0000313" key="1">
    <source>
        <dbReference type="EMBL" id="WMV18706.1"/>
    </source>
</evidence>
<name>A0AAF0Q8A7_SOLVR</name>
<gene>
    <name evidence="1" type="ORF">MTR67_012091</name>
</gene>
<proteinExistence type="predicted"/>
<evidence type="ECO:0000313" key="2">
    <source>
        <dbReference type="Proteomes" id="UP001234989"/>
    </source>
</evidence>
<dbReference type="PANTHER" id="PTHR15503:SF45">
    <property type="entry name" value="RNA-DIRECTED DNA POLYMERASE HOMOLOG"/>
    <property type="match status" value="1"/>
</dbReference>
<dbReference type="Proteomes" id="UP001234989">
    <property type="component" value="Chromosome 3"/>
</dbReference>
<dbReference type="InterPro" id="IPR043502">
    <property type="entry name" value="DNA/RNA_pol_sf"/>
</dbReference>
<dbReference type="EMBL" id="CP133614">
    <property type="protein sequence ID" value="WMV18706.1"/>
    <property type="molecule type" value="Genomic_DNA"/>
</dbReference>
<dbReference type="Gene3D" id="3.10.10.10">
    <property type="entry name" value="HIV Type 1 Reverse Transcriptase, subunit A, domain 1"/>
    <property type="match status" value="1"/>
</dbReference>
<dbReference type="AlphaFoldDB" id="A0AAF0Q8A7"/>